<dbReference type="GO" id="GO:0000155">
    <property type="term" value="F:phosphorelay sensor kinase activity"/>
    <property type="evidence" value="ECO:0007669"/>
    <property type="project" value="InterPro"/>
</dbReference>
<dbReference type="SUPFAM" id="SSF55874">
    <property type="entry name" value="ATPase domain of HSP90 chaperone/DNA topoisomerase II/histidine kinase"/>
    <property type="match status" value="1"/>
</dbReference>
<feature type="transmembrane region" description="Helical" evidence="15">
    <location>
        <begin position="159"/>
        <end position="181"/>
    </location>
</feature>
<keyword evidence="5" id="KW-0597">Phosphoprotein</keyword>
<feature type="transmembrane region" description="Helical" evidence="15">
    <location>
        <begin position="12"/>
        <end position="29"/>
    </location>
</feature>
<reference evidence="18 19" key="1">
    <citation type="submission" date="2014-11" db="EMBL/GenBank/DDBJ databases">
        <authorList>
            <person name="Urmite Genomes Urmite Genomes"/>
        </authorList>
    </citation>
    <scope>NUCLEOTIDE SEQUENCE [LARGE SCALE GENOMIC DNA]</scope>
    <source>
        <strain evidence="18 19">Oc5</strain>
    </source>
</reference>
<dbReference type="Gene3D" id="3.30.565.10">
    <property type="entry name" value="Histidine kinase-like ATPase, C-terminal domain"/>
    <property type="match status" value="1"/>
</dbReference>
<dbReference type="Pfam" id="PF00672">
    <property type="entry name" value="HAMP"/>
    <property type="match status" value="1"/>
</dbReference>
<dbReference type="RefSeq" id="WP_042533580.1">
    <property type="nucleotide sequence ID" value="NZ_CAXOIH010000016.1"/>
</dbReference>
<evidence type="ECO:0000256" key="12">
    <source>
        <dbReference type="ARBA" id="ARBA00023012"/>
    </source>
</evidence>
<evidence type="ECO:0000313" key="18">
    <source>
        <dbReference type="EMBL" id="CEI83301.1"/>
    </source>
</evidence>
<keyword evidence="4" id="KW-1003">Cell membrane</keyword>
<dbReference type="Pfam" id="PF00512">
    <property type="entry name" value="HisKA"/>
    <property type="match status" value="1"/>
</dbReference>
<dbReference type="PANTHER" id="PTHR45528:SF1">
    <property type="entry name" value="SENSOR HISTIDINE KINASE CPXA"/>
    <property type="match status" value="1"/>
</dbReference>
<dbReference type="Proteomes" id="UP000040453">
    <property type="component" value="Unassembled WGS sequence"/>
</dbReference>
<dbReference type="CDD" id="cd06225">
    <property type="entry name" value="HAMP"/>
    <property type="match status" value="1"/>
</dbReference>
<keyword evidence="6" id="KW-0808">Transferase</keyword>
<dbReference type="SMART" id="SM00388">
    <property type="entry name" value="HisKA"/>
    <property type="match status" value="1"/>
</dbReference>
<dbReference type="InterPro" id="IPR036097">
    <property type="entry name" value="HisK_dim/P_sf"/>
</dbReference>
<evidence type="ECO:0000256" key="10">
    <source>
        <dbReference type="ARBA" id="ARBA00022840"/>
    </source>
</evidence>
<proteinExistence type="predicted"/>
<evidence type="ECO:0000256" key="15">
    <source>
        <dbReference type="SAM" id="Phobius"/>
    </source>
</evidence>
<keyword evidence="14" id="KW-0175">Coiled coil</keyword>
<dbReference type="PROSITE" id="PS50885">
    <property type="entry name" value="HAMP"/>
    <property type="match status" value="1"/>
</dbReference>
<dbReference type="CDD" id="cd00082">
    <property type="entry name" value="HisKA"/>
    <property type="match status" value="1"/>
</dbReference>
<gene>
    <name evidence="18" type="primary">baeS_2</name>
    <name evidence="18" type="ORF">BN997_03207</name>
</gene>
<dbReference type="Gene3D" id="6.10.340.10">
    <property type="match status" value="1"/>
</dbReference>
<keyword evidence="12" id="KW-0902">Two-component regulatory system</keyword>
<keyword evidence="13 15" id="KW-0472">Membrane</keyword>
<evidence type="ECO:0000256" key="14">
    <source>
        <dbReference type="SAM" id="Coils"/>
    </source>
</evidence>
<evidence type="ECO:0000256" key="13">
    <source>
        <dbReference type="ARBA" id="ARBA00023136"/>
    </source>
</evidence>
<dbReference type="GO" id="GO:0005524">
    <property type="term" value="F:ATP binding"/>
    <property type="evidence" value="ECO:0007669"/>
    <property type="project" value="UniProtKB-KW"/>
</dbReference>
<dbReference type="SUPFAM" id="SSF47384">
    <property type="entry name" value="Homodimeric domain of signal transducing histidine kinase"/>
    <property type="match status" value="1"/>
</dbReference>
<evidence type="ECO:0000256" key="2">
    <source>
        <dbReference type="ARBA" id="ARBA00004651"/>
    </source>
</evidence>
<dbReference type="GO" id="GO:0005886">
    <property type="term" value="C:plasma membrane"/>
    <property type="evidence" value="ECO:0007669"/>
    <property type="project" value="UniProtKB-SubCell"/>
</dbReference>
<dbReference type="SMART" id="SM00304">
    <property type="entry name" value="HAMP"/>
    <property type="match status" value="1"/>
</dbReference>
<dbReference type="PRINTS" id="PR00344">
    <property type="entry name" value="BCTRLSENSOR"/>
</dbReference>
<comment type="catalytic activity">
    <reaction evidence="1">
        <text>ATP + protein L-histidine = ADP + protein N-phospho-L-histidine.</text>
        <dbReference type="EC" id="2.7.13.3"/>
    </reaction>
</comment>
<dbReference type="Pfam" id="PF02518">
    <property type="entry name" value="HATPase_c"/>
    <property type="match status" value="1"/>
</dbReference>
<name>A0A0A1MWZ9_9BACI</name>
<evidence type="ECO:0000259" key="16">
    <source>
        <dbReference type="PROSITE" id="PS50109"/>
    </source>
</evidence>
<organism evidence="18 19">
    <name type="scientific">Oceanobacillus oncorhynchi</name>
    <dbReference type="NCBI Taxonomy" id="545501"/>
    <lineage>
        <taxon>Bacteria</taxon>
        <taxon>Bacillati</taxon>
        <taxon>Bacillota</taxon>
        <taxon>Bacilli</taxon>
        <taxon>Bacillales</taxon>
        <taxon>Bacillaceae</taxon>
        <taxon>Oceanobacillus</taxon>
    </lineage>
</organism>
<dbReference type="OrthoDB" id="335833at2"/>
<dbReference type="PROSITE" id="PS50109">
    <property type="entry name" value="HIS_KIN"/>
    <property type="match status" value="1"/>
</dbReference>
<dbReference type="PANTHER" id="PTHR45528">
    <property type="entry name" value="SENSOR HISTIDINE KINASE CPXA"/>
    <property type="match status" value="1"/>
</dbReference>
<accession>A0A0A1MWZ9</accession>
<keyword evidence="9 18" id="KW-0418">Kinase</keyword>
<dbReference type="AlphaFoldDB" id="A0A0A1MWZ9"/>
<dbReference type="InterPro" id="IPR003594">
    <property type="entry name" value="HATPase_dom"/>
</dbReference>
<dbReference type="SUPFAM" id="SSF158472">
    <property type="entry name" value="HAMP domain-like"/>
    <property type="match status" value="1"/>
</dbReference>
<dbReference type="Gene3D" id="1.10.287.130">
    <property type="match status" value="1"/>
</dbReference>
<feature type="domain" description="HAMP" evidence="17">
    <location>
        <begin position="183"/>
        <end position="235"/>
    </location>
</feature>
<dbReference type="InterPro" id="IPR050398">
    <property type="entry name" value="HssS/ArlS-like"/>
</dbReference>
<evidence type="ECO:0000256" key="8">
    <source>
        <dbReference type="ARBA" id="ARBA00022741"/>
    </source>
</evidence>
<evidence type="ECO:0000256" key="11">
    <source>
        <dbReference type="ARBA" id="ARBA00022989"/>
    </source>
</evidence>
<keyword evidence="8" id="KW-0547">Nucleotide-binding</keyword>
<evidence type="ECO:0000256" key="5">
    <source>
        <dbReference type="ARBA" id="ARBA00022553"/>
    </source>
</evidence>
<sequence length="485" mass="56554">MKIKNWLMVSHLVVMLLPVVAVYLLYVSLQSYNQEENLKEYVDFQILVSNLNETLNDVSLYQSLDNNRFQELTEIGDDNLSIDLYRYDGLHVFSTMEGNTGYYPLQNQDRILKNLNEMQRRPKTYVYKRPVFDENEQLTGVYEITQGRTDWVETSNQQLLLTIILSGIFFILLYVIVIRAINRKLNRPLHQLQAHMQAFAVGKNTDKKLNQSKDEIGELNNQFEEMKKQITETREELVKQQEEKEYMVAALSHDLKTPLTVIRTYTEAMENHDLSKEERTEYQLILNDKLNHMKQLIDDLSIFTALQSSKNILQPVQVNGEEFFDMLFSGYEEPCAKKNIQLTTEWHVRNAYELDPKQMIRLVDNLMDNSIRHTPEHGEIWIGAIASTKSLPDWVFPELKEEVNLWRTDGTVLLIQNEGKGMEESQMKKVFEPFYQDDISRGKGTSSGLGLSIAKFIMENHEGKINIWSTAGKGTLFACWIKERR</sequence>
<keyword evidence="10" id="KW-0067">ATP-binding</keyword>
<evidence type="ECO:0000256" key="7">
    <source>
        <dbReference type="ARBA" id="ARBA00022692"/>
    </source>
</evidence>
<dbReference type="InterPro" id="IPR004358">
    <property type="entry name" value="Sig_transdc_His_kin-like_C"/>
</dbReference>
<protein>
    <recommendedName>
        <fullName evidence="3">histidine kinase</fullName>
        <ecNumber evidence="3">2.7.13.3</ecNumber>
    </recommendedName>
</protein>
<comment type="subcellular location">
    <subcellularLocation>
        <location evidence="2">Cell membrane</location>
        <topology evidence="2">Multi-pass membrane protein</topology>
    </subcellularLocation>
</comment>
<dbReference type="InterPro" id="IPR036890">
    <property type="entry name" value="HATPase_C_sf"/>
</dbReference>
<evidence type="ECO:0000256" key="4">
    <source>
        <dbReference type="ARBA" id="ARBA00022475"/>
    </source>
</evidence>
<keyword evidence="19" id="KW-1185">Reference proteome</keyword>
<evidence type="ECO:0000256" key="6">
    <source>
        <dbReference type="ARBA" id="ARBA00022679"/>
    </source>
</evidence>
<dbReference type="SMART" id="SM00387">
    <property type="entry name" value="HATPase_c"/>
    <property type="match status" value="1"/>
</dbReference>
<feature type="domain" description="Histidine kinase" evidence="16">
    <location>
        <begin position="250"/>
        <end position="485"/>
    </location>
</feature>
<dbReference type="EC" id="2.7.13.3" evidence="3"/>
<evidence type="ECO:0000259" key="17">
    <source>
        <dbReference type="PROSITE" id="PS50885"/>
    </source>
</evidence>
<keyword evidence="11 15" id="KW-1133">Transmembrane helix</keyword>
<dbReference type="EMBL" id="CDGG01000001">
    <property type="protein sequence ID" value="CEI83301.1"/>
    <property type="molecule type" value="Genomic_DNA"/>
</dbReference>
<dbReference type="InterPro" id="IPR003661">
    <property type="entry name" value="HisK_dim/P_dom"/>
</dbReference>
<evidence type="ECO:0000256" key="9">
    <source>
        <dbReference type="ARBA" id="ARBA00022777"/>
    </source>
</evidence>
<keyword evidence="7 15" id="KW-0812">Transmembrane</keyword>
<evidence type="ECO:0000256" key="1">
    <source>
        <dbReference type="ARBA" id="ARBA00000085"/>
    </source>
</evidence>
<dbReference type="InterPro" id="IPR005467">
    <property type="entry name" value="His_kinase_dom"/>
</dbReference>
<evidence type="ECO:0000313" key="19">
    <source>
        <dbReference type="Proteomes" id="UP000040453"/>
    </source>
</evidence>
<dbReference type="InterPro" id="IPR003660">
    <property type="entry name" value="HAMP_dom"/>
</dbReference>
<evidence type="ECO:0000256" key="3">
    <source>
        <dbReference type="ARBA" id="ARBA00012438"/>
    </source>
</evidence>
<dbReference type="STRING" id="545501.BN997_03207"/>
<feature type="coiled-coil region" evidence="14">
    <location>
        <begin position="209"/>
        <end position="243"/>
    </location>
</feature>